<dbReference type="GO" id="GO:0034976">
    <property type="term" value="P:response to endoplasmic reticulum stress"/>
    <property type="evidence" value="ECO:0007669"/>
    <property type="project" value="TreeGrafter"/>
</dbReference>
<dbReference type="GO" id="GO:0005783">
    <property type="term" value="C:endoplasmic reticulum"/>
    <property type="evidence" value="ECO:0007669"/>
    <property type="project" value="TreeGrafter"/>
</dbReference>
<evidence type="ECO:0000259" key="3">
    <source>
        <dbReference type="PROSITE" id="PS51352"/>
    </source>
</evidence>
<sequence>MLIEFYAPWCHACQSFAPVYSQAAQVVKERNLPVKLAALDTDQAKGLAAKLRIQSYPTLLFFPSDNQTMKSMAGIPRSAAAIVEWLMMMSGPAVRKLGSLAELVHPAPGDKAQVVLTGLKQPEAFASTADSLRLVSNWFWLEQAPSTGEAGITEIRHAGEPTLTFKWKVLDADDLDEDSELFSTFMKKGLVPLLMPASNPAKLMQELEEGAVQADGVIWVLLNSSAAGSELPEVGSCGSTATATEGEETCSAPGKATDSDPAAALEEAVRPYRAMLLEAAVELSVRRQADDGEDSKKKKNSVKSYKMIYVDQHRWSKWVEKELYAWDYPHLVVQRFAGGPRHFFSDDRRMPSNASELIQFVKDTVLHTPRQRTQRPEESEAGGPLKKLVGFTMEAELRSVPATVIYTMKGADDLSTEDDIVQQEDDMEGLQRLAAWLQKVCLVPPLVAVIDIRRNEVPLSLYSSASISTLTAPNVYFVPSDVDNNNKKNTFGNGWGAAISTYIPERLKDGLQRDNRVISKDLSGIANWVLELSRNISGLKVPADDVKMDDIDSSPGVVDLTAASLKAIVDSKSSGLVEFFSPDCYACKKFAPVYESAARTLHRDYAEANLTFGSIDCSSPEGQSLCAKYKVDAYPTIYFLKGGEFLAYGGGSKKKDLIQWLKRELTPTMSEVSSEAEALKAIAAASTPAMFWRGGRAAADARFALVLQTAKELKHKAGFFALEEDLGQQSLADNQVLSLLWPNGKREHFDPAEFGSAEFDPDVMQLWLAEATTKSQREPAEQPGPVHIVVGKTFRKALFETGGKHVILEVYAPWCKHCKELAPIYEEFAKKMHEENYNILVAKMDGEANGIPFEGFSYKGFPTVFYLSPESITPIKVSERTLSGLVSFARKRVGRSAPAPGQQASATVPTQPASGGFMEGLLEKFKSEDLPSQQTSPVLTVVLRNIFDVVFSDTRDCVLMVYAPGCPYCKAAMPRLEKFAIASTKDGKDIIAAKMDGEKNDLPMNNFEYKVGPRVCSLSFAVCMTLIIRSCFQHRQGHSDGQQRRS</sequence>
<dbReference type="PANTHER" id="PTHR18929">
    <property type="entry name" value="PROTEIN DISULFIDE ISOMERASE"/>
    <property type="match status" value="1"/>
</dbReference>
<keyword evidence="5" id="KW-1185">Reference proteome</keyword>
<feature type="domain" description="Thioredoxin" evidence="3">
    <location>
        <begin position="537"/>
        <end position="666"/>
    </location>
</feature>
<dbReference type="PROSITE" id="PS51352">
    <property type="entry name" value="THIOREDOXIN_2"/>
    <property type="match status" value="3"/>
</dbReference>
<evidence type="ECO:0000256" key="2">
    <source>
        <dbReference type="SAM" id="MobiDB-lite"/>
    </source>
</evidence>
<evidence type="ECO:0000313" key="5">
    <source>
        <dbReference type="Proteomes" id="UP000654075"/>
    </source>
</evidence>
<dbReference type="GO" id="GO:0006457">
    <property type="term" value="P:protein folding"/>
    <property type="evidence" value="ECO:0007669"/>
    <property type="project" value="TreeGrafter"/>
</dbReference>
<dbReference type="InterPro" id="IPR036249">
    <property type="entry name" value="Thioredoxin-like_sf"/>
</dbReference>
<name>A0A813DID6_POLGL</name>
<gene>
    <name evidence="4" type="ORF">PGLA1383_LOCUS4872</name>
</gene>
<dbReference type="CDD" id="cd02961">
    <property type="entry name" value="PDI_a_family"/>
    <property type="match status" value="2"/>
</dbReference>
<dbReference type="Proteomes" id="UP000654075">
    <property type="component" value="Unassembled WGS sequence"/>
</dbReference>
<dbReference type="Pfam" id="PF00085">
    <property type="entry name" value="Thioredoxin"/>
    <property type="match status" value="3"/>
</dbReference>
<dbReference type="GO" id="GO:0003756">
    <property type="term" value="F:protein disulfide isomerase activity"/>
    <property type="evidence" value="ECO:0007669"/>
    <property type="project" value="TreeGrafter"/>
</dbReference>
<accession>A0A813DID6</accession>
<dbReference type="EMBL" id="CAJNNV010001846">
    <property type="protein sequence ID" value="CAE8585978.1"/>
    <property type="molecule type" value="Genomic_DNA"/>
</dbReference>
<feature type="domain" description="Thioredoxin" evidence="3">
    <location>
        <begin position="1"/>
        <end position="134"/>
    </location>
</feature>
<proteinExistence type="inferred from homology"/>
<reference evidence="4" key="1">
    <citation type="submission" date="2021-02" db="EMBL/GenBank/DDBJ databases">
        <authorList>
            <person name="Dougan E. K."/>
            <person name="Rhodes N."/>
            <person name="Thang M."/>
            <person name="Chan C."/>
        </authorList>
    </citation>
    <scope>NUCLEOTIDE SEQUENCE</scope>
</reference>
<comment type="similarity">
    <text evidence="1">Belongs to the protein disulfide isomerase family.</text>
</comment>
<evidence type="ECO:0000256" key="1">
    <source>
        <dbReference type="ARBA" id="ARBA00006347"/>
    </source>
</evidence>
<protein>
    <recommendedName>
        <fullName evidence="3">Thioredoxin domain-containing protein</fullName>
    </recommendedName>
</protein>
<feature type="region of interest" description="Disordered" evidence="2">
    <location>
        <begin position="232"/>
        <end position="259"/>
    </location>
</feature>
<dbReference type="AlphaFoldDB" id="A0A813DID6"/>
<feature type="domain" description="Thioredoxin" evidence="3">
    <location>
        <begin position="767"/>
        <end position="894"/>
    </location>
</feature>
<dbReference type="Gene3D" id="3.40.30.10">
    <property type="entry name" value="Glutaredoxin"/>
    <property type="match status" value="4"/>
</dbReference>
<dbReference type="SUPFAM" id="SSF52833">
    <property type="entry name" value="Thioredoxin-like"/>
    <property type="match status" value="4"/>
</dbReference>
<comment type="caution">
    <text evidence="4">The sequence shown here is derived from an EMBL/GenBank/DDBJ whole genome shotgun (WGS) entry which is preliminary data.</text>
</comment>
<evidence type="ECO:0000313" key="4">
    <source>
        <dbReference type="EMBL" id="CAE8585978.1"/>
    </source>
</evidence>
<organism evidence="4 5">
    <name type="scientific">Polarella glacialis</name>
    <name type="common">Dinoflagellate</name>
    <dbReference type="NCBI Taxonomy" id="89957"/>
    <lineage>
        <taxon>Eukaryota</taxon>
        <taxon>Sar</taxon>
        <taxon>Alveolata</taxon>
        <taxon>Dinophyceae</taxon>
        <taxon>Suessiales</taxon>
        <taxon>Suessiaceae</taxon>
        <taxon>Polarella</taxon>
    </lineage>
</organism>
<feature type="compositionally biased region" description="Low complexity" evidence="2">
    <location>
        <begin position="237"/>
        <end position="252"/>
    </location>
</feature>
<dbReference type="OrthoDB" id="72053at2759"/>
<dbReference type="InterPro" id="IPR013766">
    <property type="entry name" value="Thioredoxin_domain"/>
</dbReference>